<reference evidence="1 2" key="1">
    <citation type="submission" date="2019-06" db="EMBL/GenBank/DDBJ databases">
        <authorList>
            <person name="Palmer J.M."/>
        </authorList>
    </citation>
    <scope>NUCLEOTIDE SEQUENCE [LARGE SCALE GENOMIC DNA]</scope>
    <source>
        <strain evidence="1 2">TWF703</strain>
    </source>
</reference>
<dbReference type="InterPro" id="IPR049232">
    <property type="entry name" value="DUF6829"/>
</dbReference>
<protein>
    <submittedName>
        <fullName evidence="1">Uncharacterized protein</fullName>
    </submittedName>
</protein>
<name>A0A7C8JXI7_ORBOL</name>
<dbReference type="AlphaFoldDB" id="A0A7C8JXI7"/>
<gene>
    <name evidence="1" type="ORF">TWF703_004766</name>
</gene>
<sequence length="429" mass="48130">MLDVTMHINQSSLNIAIKNGDFFNLSTGDCLQLLKQEYAVELDWLKTAYSVPGPTSERFNTLSPSLHLYDTEFDEVNRTLVSVLSLRWIYNKDYDTFVSHQIPHIKLTQFQRVTNINISRLNHDMILYQVVSKYPHLVPSISQLPPPHKADLILGIQLGAEFNFGQLAQAENVPASLLGVAAMKGHVRAFDLRFMEQILDIAGAAGHVDHICAKKLTEPVFQAFKNVYDVSIGIIEGRLGVREAYDLNLRKRVELLINVGWEKGREFDISEPVYRAVMRLLCTANSSDIGSADLIYDTFFEVLGEDSRCFLVQGLNSDGSLERPAVQATYIPAVCSATIGATKNCTKSEQRKALAAVFRYLARTLHVDVEQVQKKLPPGVTVIERDIRRTILDIVHSDEFPGNPDILDNVDLPNDEIANMAVGYEWIIV</sequence>
<organism evidence="1 2">
    <name type="scientific">Orbilia oligospora</name>
    <name type="common">Nematode-trapping fungus</name>
    <name type="synonym">Arthrobotrys oligospora</name>
    <dbReference type="NCBI Taxonomy" id="2813651"/>
    <lineage>
        <taxon>Eukaryota</taxon>
        <taxon>Fungi</taxon>
        <taxon>Dikarya</taxon>
        <taxon>Ascomycota</taxon>
        <taxon>Pezizomycotina</taxon>
        <taxon>Orbiliomycetes</taxon>
        <taxon>Orbiliales</taxon>
        <taxon>Orbiliaceae</taxon>
        <taxon>Orbilia</taxon>
    </lineage>
</organism>
<evidence type="ECO:0000313" key="2">
    <source>
        <dbReference type="Proteomes" id="UP000480548"/>
    </source>
</evidence>
<evidence type="ECO:0000313" key="1">
    <source>
        <dbReference type="EMBL" id="KAF3138237.1"/>
    </source>
</evidence>
<proteinExistence type="predicted"/>
<accession>A0A7C8JXI7</accession>
<dbReference type="Proteomes" id="UP000480548">
    <property type="component" value="Unassembled WGS sequence"/>
</dbReference>
<dbReference type="Pfam" id="PF20717">
    <property type="entry name" value="DUF6829"/>
    <property type="match status" value="2"/>
</dbReference>
<dbReference type="EMBL" id="WIQZ01000023">
    <property type="protein sequence ID" value="KAF3138237.1"/>
    <property type="molecule type" value="Genomic_DNA"/>
</dbReference>
<comment type="caution">
    <text evidence="1">The sequence shown here is derived from an EMBL/GenBank/DDBJ whole genome shotgun (WGS) entry which is preliminary data.</text>
</comment>